<evidence type="ECO:0000313" key="3">
    <source>
        <dbReference type="EMBL" id="KAF7168561.1"/>
    </source>
</evidence>
<dbReference type="InterPro" id="IPR050121">
    <property type="entry name" value="Cytochrome_P450_monoxygenase"/>
</dbReference>
<evidence type="ECO:0000313" key="4">
    <source>
        <dbReference type="Proteomes" id="UP000662466"/>
    </source>
</evidence>
<dbReference type="PANTHER" id="PTHR24305">
    <property type="entry name" value="CYTOCHROME P450"/>
    <property type="match status" value="1"/>
</dbReference>
<dbReference type="AlphaFoldDB" id="A0A8H6QAM1"/>
<dbReference type="PANTHER" id="PTHR24305:SF222">
    <property type="entry name" value="CYTOCHROME P450 MONOOXYGENASE STCS"/>
    <property type="match status" value="1"/>
</dbReference>
<keyword evidence="2" id="KW-0408">Iron</keyword>
<evidence type="ECO:0008006" key="5">
    <source>
        <dbReference type="Google" id="ProtNLM"/>
    </source>
</evidence>
<dbReference type="Gene3D" id="1.10.630.10">
    <property type="entry name" value="Cytochrome P450"/>
    <property type="match status" value="1"/>
</dbReference>
<accession>A0A8H6QAM1</accession>
<dbReference type="GO" id="GO:0016705">
    <property type="term" value="F:oxidoreductase activity, acting on paired donors, with incorporation or reduction of molecular oxygen"/>
    <property type="evidence" value="ECO:0007669"/>
    <property type="project" value="InterPro"/>
</dbReference>
<dbReference type="SUPFAM" id="SSF48264">
    <property type="entry name" value="Cytochrome P450"/>
    <property type="match status" value="1"/>
</dbReference>
<proteinExistence type="inferred from homology"/>
<dbReference type="GO" id="GO:0044283">
    <property type="term" value="P:small molecule biosynthetic process"/>
    <property type="evidence" value="ECO:0007669"/>
    <property type="project" value="UniProtKB-ARBA"/>
</dbReference>
<dbReference type="GO" id="GO:0004497">
    <property type="term" value="F:monooxygenase activity"/>
    <property type="evidence" value="ECO:0007669"/>
    <property type="project" value="InterPro"/>
</dbReference>
<dbReference type="GO" id="GO:0005506">
    <property type="term" value="F:iron ion binding"/>
    <property type="evidence" value="ECO:0007669"/>
    <property type="project" value="InterPro"/>
</dbReference>
<dbReference type="InterPro" id="IPR002401">
    <property type="entry name" value="Cyt_P450_E_grp-I"/>
</dbReference>
<sequence length="552" mass="61982">MLDAVVGTAILLVAALLYERLYYLRIKQYADWPQPKPSILWGHLKFLSEVQRRGDERRHFDYVLAETRASLGNPPVFLLDLRPFHAPMGVVCDHELAEQMTKSSKSHPYGLGKAPALFKLAPLLGKKSIITAQGTEWKSIRKRFSPGFFSSHLMTRLPEIMHRTWRFVENIEALARSGEEFLLHDLCANLTFDIIGAVAMGVDLRAQLAGQQSEIVSLFRQLTAAYRRDSSVASLWAGPGRYFRRRQIAHRLDRVLDAVVEQKFREMQAGGSSPSRSVLSISLEEADELTPELLSETRDQLKTFLFAGYETTSNLLQWAFYELSRTPHALQALRRELKDVFGPDAIPSTIRDLLSTQGSKYLPQLFYTGAVLKEVLRLYPATGSAGYPLPGTGFFLHPPQGAPLRLDGIVGYNFIYDIQRDESVYGPTKDDFIPERWLAEPEPHGNATANTPRASAIDIPPGAWRPFERGPRACIGQELAKLEARAILVCSLARYDFEKVGMGQPARDRNGNCMLDSKGQYRVESELFNVSQVTAVPVDGMKMRVKLADVDN</sequence>
<dbReference type="GO" id="GO:0020037">
    <property type="term" value="F:heme binding"/>
    <property type="evidence" value="ECO:0007669"/>
    <property type="project" value="InterPro"/>
</dbReference>
<dbReference type="PRINTS" id="PR00463">
    <property type="entry name" value="EP450I"/>
</dbReference>
<reference evidence="3" key="1">
    <citation type="submission" date="2020-06" db="EMBL/GenBank/DDBJ databases">
        <title>Draft genome sequences of strains closely related to Aspergillus parafelis and Aspergillus hiratsukae.</title>
        <authorList>
            <person name="Dos Santos R.A.C."/>
            <person name="Rivero-Menendez O."/>
            <person name="Steenwyk J.L."/>
            <person name="Mead M.E."/>
            <person name="Goldman G.H."/>
            <person name="Alastruey-Izquierdo A."/>
            <person name="Rokas A."/>
        </authorList>
    </citation>
    <scope>NUCLEOTIDE SEQUENCE</scope>
    <source>
        <strain evidence="3">CNM-CM6106</strain>
    </source>
</reference>
<comment type="caution">
    <text evidence="3">The sequence shown here is derived from an EMBL/GenBank/DDBJ whole genome shotgun (WGS) entry which is preliminary data.</text>
</comment>
<name>A0A8H6QAM1_9EURO</name>
<keyword evidence="2" id="KW-0479">Metal-binding</keyword>
<gene>
    <name evidence="3" type="ORF">CNMCM6106_003699</name>
</gene>
<feature type="binding site" description="axial binding residue" evidence="2">
    <location>
        <position position="474"/>
    </location>
    <ligand>
        <name>heme</name>
        <dbReference type="ChEBI" id="CHEBI:30413"/>
    </ligand>
    <ligandPart>
        <name>Fe</name>
        <dbReference type="ChEBI" id="CHEBI:18248"/>
    </ligandPart>
</feature>
<dbReference type="PRINTS" id="PR00385">
    <property type="entry name" value="P450"/>
</dbReference>
<dbReference type="InterPro" id="IPR001128">
    <property type="entry name" value="Cyt_P450"/>
</dbReference>
<dbReference type="Pfam" id="PF00067">
    <property type="entry name" value="p450"/>
    <property type="match status" value="1"/>
</dbReference>
<dbReference type="EMBL" id="JACBAF010002072">
    <property type="protein sequence ID" value="KAF7168561.1"/>
    <property type="molecule type" value="Genomic_DNA"/>
</dbReference>
<organism evidence="3 4">
    <name type="scientific">Aspergillus hiratsukae</name>
    <dbReference type="NCBI Taxonomy" id="1194566"/>
    <lineage>
        <taxon>Eukaryota</taxon>
        <taxon>Fungi</taxon>
        <taxon>Dikarya</taxon>
        <taxon>Ascomycota</taxon>
        <taxon>Pezizomycotina</taxon>
        <taxon>Eurotiomycetes</taxon>
        <taxon>Eurotiomycetidae</taxon>
        <taxon>Eurotiales</taxon>
        <taxon>Aspergillaceae</taxon>
        <taxon>Aspergillus</taxon>
        <taxon>Aspergillus subgen. Fumigati</taxon>
    </lineage>
</organism>
<dbReference type="Proteomes" id="UP000662466">
    <property type="component" value="Unassembled WGS sequence"/>
</dbReference>
<evidence type="ECO:0000256" key="1">
    <source>
        <dbReference type="ARBA" id="ARBA00010617"/>
    </source>
</evidence>
<comment type="cofactor">
    <cofactor evidence="2">
        <name>heme</name>
        <dbReference type="ChEBI" id="CHEBI:30413"/>
    </cofactor>
</comment>
<dbReference type="CDD" id="cd11051">
    <property type="entry name" value="CYP59-like"/>
    <property type="match status" value="1"/>
</dbReference>
<comment type="similarity">
    <text evidence="1">Belongs to the cytochrome P450 family.</text>
</comment>
<keyword evidence="2" id="KW-0349">Heme</keyword>
<dbReference type="InterPro" id="IPR036396">
    <property type="entry name" value="Cyt_P450_sf"/>
</dbReference>
<evidence type="ECO:0000256" key="2">
    <source>
        <dbReference type="PIRSR" id="PIRSR602401-1"/>
    </source>
</evidence>
<protein>
    <recommendedName>
        <fullName evidence="5">Cytochrome P450</fullName>
    </recommendedName>
</protein>